<proteinExistence type="predicted"/>
<evidence type="ECO:0000313" key="2">
    <source>
        <dbReference type="Proteomes" id="UP000199048"/>
    </source>
</evidence>
<accession>A0A1I4UIM9</accession>
<dbReference type="EMBL" id="FOTK01000071">
    <property type="protein sequence ID" value="SFM88600.1"/>
    <property type="molecule type" value="Genomic_DNA"/>
</dbReference>
<gene>
    <name evidence="1" type="ORF">SAMN05192568_107112</name>
</gene>
<keyword evidence="2" id="KW-1185">Reference proteome</keyword>
<dbReference type="RefSeq" id="WP_092046876.1">
    <property type="nucleotide sequence ID" value="NZ_FOTK01000071.1"/>
</dbReference>
<reference evidence="2" key="1">
    <citation type="submission" date="2016-10" db="EMBL/GenBank/DDBJ databases">
        <authorList>
            <person name="Varghese N."/>
            <person name="Submissions S."/>
        </authorList>
    </citation>
    <scope>NUCLEOTIDE SEQUENCE [LARGE SCALE GENOMIC DNA]</scope>
    <source>
        <strain evidence="2">BL36</strain>
    </source>
</reference>
<evidence type="ECO:0000313" key="1">
    <source>
        <dbReference type="EMBL" id="SFM88600.1"/>
    </source>
</evidence>
<dbReference type="Proteomes" id="UP000199048">
    <property type="component" value="Unassembled WGS sequence"/>
</dbReference>
<name>A0A1I4UIM9_9HYPH</name>
<dbReference type="AlphaFoldDB" id="A0A1I4UIM9"/>
<sequence length="72" mass="7691">MPSSPKRHAYLVAVSQKRATVRVNAVLTTAPDEALKAVALNVPPEAKLEIVGVLARGVAKRLRLKPGEPLQV</sequence>
<protein>
    <submittedName>
        <fullName evidence="1">Uncharacterized protein</fullName>
    </submittedName>
</protein>
<organism evidence="1 2">
    <name type="scientific">Methylobacterium pseudosasicola</name>
    <dbReference type="NCBI Taxonomy" id="582667"/>
    <lineage>
        <taxon>Bacteria</taxon>
        <taxon>Pseudomonadati</taxon>
        <taxon>Pseudomonadota</taxon>
        <taxon>Alphaproteobacteria</taxon>
        <taxon>Hyphomicrobiales</taxon>
        <taxon>Methylobacteriaceae</taxon>
        <taxon>Methylobacterium</taxon>
    </lineage>
</organism>